<feature type="compositionally biased region" description="Low complexity" evidence="2">
    <location>
        <begin position="75"/>
        <end position="84"/>
    </location>
</feature>
<organism evidence="3 4">
    <name type="scientific">Talaromyces rugulosus</name>
    <name type="common">Penicillium rugulosum</name>
    <dbReference type="NCBI Taxonomy" id="121627"/>
    <lineage>
        <taxon>Eukaryota</taxon>
        <taxon>Fungi</taxon>
        <taxon>Dikarya</taxon>
        <taxon>Ascomycota</taxon>
        <taxon>Pezizomycotina</taxon>
        <taxon>Eurotiomycetes</taxon>
        <taxon>Eurotiomycetidae</taxon>
        <taxon>Eurotiales</taxon>
        <taxon>Trichocomaceae</taxon>
        <taxon>Talaromyces</taxon>
        <taxon>Talaromyces sect. Islandici</taxon>
    </lineage>
</organism>
<dbReference type="AlphaFoldDB" id="A0A7H8R4E3"/>
<feature type="region of interest" description="Disordered" evidence="2">
    <location>
        <begin position="440"/>
        <end position="609"/>
    </location>
</feature>
<dbReference type="GeneID" id="55995101"/>
<dbReference type="PANTHER" id="PTHR22599">
    <property type="entry name" value="MPS ONE BINDER KINASE ACTIVATOR-LIKE MOB"/>
    <property type="match status" value="1"/>
</dbReference>
<protein>
    <recommendedName>
        <fullName evidence="5">Mob1/phocein family protein</fullName>
    </recommendedName>
</protein>
<evidence type="ECO:0000256" key="2">
    <source>
        <dbReference type="SAM" id="MobiDB-lite"/>
    </source>
</evidence>
<feature type="compositionally biased region" description="Acidic residues" evidence="2">
    <location>
        <begin position="350"/>
        <end position="360"/>
    </location>
</feature>
<dbReference type="Gene3D" id="1.20.140.30">
    <property type="entry name" value="MOB kinase activator"/>
    <property type="match status" value="1"/>
</dbReference>
<feature type="compositionally biased region" description="Acidic residues" evidence="2">
    <location>
        <begin position="548"/>
        <end position="567"/>
    </location>
</feature>
<evidence type="ECO:0000313" key="4">
    <source>
        <dbReference type="Proteomes" id="UP000509510"/>
    </source>
</evidence>
<sequence length="609" mass="66487">MDFVLFDYDGPPELHDLPDFDADWDDNTWVFSTSPPLIHPTTPPLLPLSARTSASLLKAPATTSISRKMAAATAAAVSPSSSPRLPSPPPFPEVQIGPQSPTVGDKAAGDKLFAPLPETEDGSTRRIRPGTKAADMASGLPLIPLSQLDSPFQLQEHLKALYHNYTMPSESDTIQPITRDVAVSLAHPPDGVERSLWLYELCRFLTMKVNNLIIAFFAENPPCSAESCPEMRASEWQYLCAVHDPPKPCCAIDYCCHTIDWATNILTSPKYFPSRLTLGSDAAGGPQASMRYLTNIFRRLYRIFAHAWFQHRDVFRQVENTDGLYVFFKTVCDVYELIPHDNYTIPGEAEQSDGEGDNDNEIPASAEPPSAVLPGDNRRISVLRKDQNGVSHPHFAIELGEPQTPANISAAATTRRHKHSPSTGSSVTTIAEALEENHEAAAKEPSLFKVEENKEVESKPAADSEVVTEATKEETNEHNSTPDEQSAEKVEDAEPVAKAEEPEEKATQLEAEEPNASSSADSELGEPGASENNETEEKAEAETKTETETETPVEEETSNTETVEDIPADTPAQPKAPPAADQETVEPPQTSAETSTKISVEEKHAEDDE</sequence>
<feature type="region of interest" description="Disordered" evidence="2">
    <location>
        <begin position="345"/>
        <end position="376"/>
    </location>
</feature>
<dbReference type="EMBL" id="CP055901">
    <property type="protein sequence ID" value="QKX60465.1"/>
    <property type="molecule type" value="Genomic_DNA"/>
</dbReference>
<accession>A0A7H8R4E3</accession>
<feature type="binding site" evidence="1">
    <location>
        <position position="311"/>
    </location>
    <ligand>
        <name>Zn(2+)</name>
        <dbReference type="ChEBI" id="CHEBI:29105"/>
    </ligand>
</feature>
<feature type="compositionally biased region" description="Basic and acidic residues" evidence="2">
    <location>
        <begin position="449"/>
        <end position="462"/>
    </location>
</feature>
<feature type="compositionally biased region" description="Basic and acidic residues" evidence="2">
    <location>
        <begin position="470"/>
        <end position="507"/>
    </location>
</feature>
<feature type="compositionally biased region" description="Polar residues" evidence="2">
    <location>
        <begin position="587"/>
        <end position="598"/>
    </location>
</feature>
<feature type="compositionally biased region" description="Basic and acidic residues" evidence="2">
    <location>
        <begin position="599"/>
        <end position="609"/>
    </location>
</feature>
<dbReference type="Pfam" id="PF03637">
    <property type="entry name" value="Mob1_phocein"/>
    <property type="match status" value="1"/>
</dbReference>
<evidence type="ECO:0008006" key="5">
    <source>
        <dbReference type="Google" id="ProtNLM"/>
    </source>
</evidence>
<dbReference type="InterPro" id="IPR005301">
    <property type="entry name" value="MOB_kinase_act_fam"/>
</dbReference>
<dbReference type="OrthoDB" id="10262609at2759"/>
<keyword evidence="4" id="KW-1185">Reference proteome</keyword>
<dbReference type="SUPFAM" id="SSF101152">
    <property type="entry name" value="Mob1/phocein"/>
    <property type="match status" value="1"/>
</dbReference>
<gene>
    <name evidence="3" type="ORF">TRUGW13939_07610</name>
</gene>
<dbReference type="KEGG" id="trg:TRUGW13939_07610"/>
<dbReference type="SMART" id="SM01388">
    <property type="entry name" value="Mob1_phocein"/>
    <property type="match status" value="1"/>
</dbReference>
<dbReference type="RefSeq" id="XP_035346642.1">
    <property type="nucleotide sequence ID" value="XM_035490749.1"/>
</dbReference>
<feature type="region of interest" description="Disordered" evidence="2">
    <location>
        <begin position="75"/>
        <end position="127"/>
    </location>
</feature>
<dbReference type="InterPro" id="IPR036703">
    <property type="entry name" value="MOB_kinase_act_sf"/>
</dbReference>
<proteinExistence type="predicted"/>
<feature type="binding site" evidence="1">
    <location>
        <position position="223"/>
    </location>
    <ligand>
        <name>Zn(2+)</name>
        <dbReference type="ChEBI" id="CHEBI:29105"/>
    </ligand>
</feature>
<feature type="binding site" evidence="1">
    <location>
        <position position="228"/>
    </location>
    <ligand>
        <name>Zn(2+)</name>
        <dbReference type="ChEBI" id="CHEBI:29105"/>
    </ligand>
</feature>
<feature type="binding site" evidence="1">
    <location>
        <position position="306"/>
    </location>
    <ligand>
        <name>Zn(2+)</name>
        <dbReference type="ChEBI" id="CHEBI:29105"/>
    </ligand>
</feature>
<keyword evidence="1" id="KW-0479">Metal-binding</keyword>
<evidence type="ECO:0000256" key="1">
    <source>
        <dbReference type="PIRSR" id="PIRSR605301-1"/>
    </source>
</evidence>
<feature type="compositionally biased region" description="Basic and acidic residues" evidence="2">
    <location>
        <begin position="535"/>
        <end position="547"/>
    </location>
</feature>
<feature type="compositionally biased region" description="Low complexity" evidence="2">
    <location>
        <begin position="568"/>
        <end position="582"/>
    </location>
</feature>
<dbReference type="Proteomes" id="UP000509510">
    <property type="component" value="Chromosome IV"/>
</dbReference>
<evidence type="ECO:0000313" key="3">
    <source>
        <dbReference type="EMBL" id="QKX60465.1"/>
    </source>
</evidence>
<name>A0A7H8R4E3_TALRU</name>
<keyword evidence="1" id="KW-0862">Zinc</keyword>
<reference evidence="4" key="1">
    <citation type="submission" date="2020-06" db="EMBL/GenBank/DDBJ databases">
        <title>A chromosome-scale genome assembly of Talaromyces rugulosus W13939.</title>
        <authorList>
            <person name="Wang B."/>
            <person name="Guo L."/>
            <person name="Ye K."/>
            <person name="Wang L."/>
        </authorList>
    </citation>
    <scope>NUCLEOTIDE SEQUENCE [LARGE SCALE GENOMIC DNA]</scope>
    <source>
        <strain evidence="4">W13939</strain>
    </source>
</reference>